<evidence type="ECO:0000313" key="13">
    <source>
        <dbReference type="EMBL" id="EEG73716.1"/>
    </source>
</evidence>
<evidence type="ECO:0000256" key="2">
    <source>
        <dbReference type="ARBA" id="ARBA00018672"/>
    </source>
</evidence>
<evidence type="ECO:0000259" key="12">
    <source>
        <dbReference type="PROSITE" id="PS50110"/>
    </source>
</evidence>
<feature type="modified residue" description="4-aspartylphosphate" evidence="10">
    <location>
        <position position="57"/>
    </location>
</feature>
<dbReference type="PANTHER" id="PTHR42713:SF3">
    <property type="entry name" value="TRANSCRIPTIONAL REGULATORY PROTEIN HPTR"/>
    <property type="match status" value="1"/>
</dbReference>
<dbReference type="SMART" id="SM00342">
    <property type="entry name" value="HTH_ARAC"/>
    <property type="match status" value="1"/>
</dbReference>
<keyword evidence="6" id="KW-0805">Transcription regulation</keyword>
<name>C0C262_9FIRM</name>
<reference evidence="13" key="1">
    <citation type="submission" date="2009-02" db="EMBL/GenBank/DDBJ databases">
        <authorList>
            <person name="Fulton L."/>
            <person name="Clifton S."/>
            <person name="Fulton B."/>
            <person name="Xu J."/>
            <person name="Minx P."/>
            <person name="Pepin K.H."/>
            <person name="Johnson M."/>
            <person name="Bhonagiri V."/>
            <person name="Nash W.E."/>
            <person name="Mardis E.R."/>
            <person name="Wilson R.K."/>
        </authorList>
    </citation>
    <scope>NUCLEOTIDE SEQUENCE [LARGE SCALE GENOMIC DNA]</scope>
    <source>
        <strain evidence="13">DSM 15053</strain>
    </source>
</reference>
<evidence type="ECO:0000256" key="9">
    <source>
        <dbReference type="ARBA" id="ARBA00024867"/>
    </source>
</evidence>
<feature type="domain" description="HTH araC/xylS-type" evidence="11">
    <location>
        <begin position="424"/>
        <end position="522"/>
    </location>
</feature>
<evidence type="ECO:0000256" key="8">
    <source>
        <dbReference type="ARBA" id="ARBA00023163"/>
    </source>
</evidence>
<dbReference type="PANTHER" id="PTHR42713">
    <property type="entry name" value="HISTIDINE KINASE-RELATED"/>
    <property type="match status" value="1"/>
</dbReference>
<evidence type="ECO:0000256" key="7">
    <source>
        <dbReference type="ARBA" id="ARBA00023125"/>
    </source>
</evidence>
<dbReference type="RefSeq" id="WP_006443065.1">
    <property type="nucleotide sequence ID" value="NZ_CP036524.1"/>
</dbReference>
<comment type="function">
    <text evidence="9">May play the central regulatory role in sporulation. It may be an element of the effector pathway responsible for the activation of sporulation genes in response to nutritional stress. Spo0A may act in concert with spo0H (a sigma factor) to control the expression of some genes that are critical to the sporulation process.</text>
</comment>
<dbReference type="InterPro" id="IPR011006">
    <property type="entry name" value="CheY-like_superfamily"/>
</dbReference>
<dbReference type="Pfam" id="PF00072">
    <property type="entry name" value="Response_reg"/>
    <property type="match status" value="1"/>
</dbReference>
<proteinExistence type="predicted"/>
<dbReference type="PROSITE" id="PS50110">
    <property type="entry name" value="RESPONSE_REGULATORY"/>
    <property type="match status" value="1"/>
</dbReference>
<dbReference type="PROSITE" id="PS00041">
    <property type="entry name" value="HTH_ARAC_FAMILY_1"/>
    <property type="match status" value="1"/>
</dbReference>
<dbReference type="SUPFAM" id="SSF52172">
    <property type="entry name" value="CheY-like"/>
    <property type="match status" value="1"/>
</dbReference>
<feature type="domain" description="Response regulatory" evidence="12">
    <location>
        <begin position="5"/>
        <end position="122"/>
    </location>
</feature>
<dbReference type="Pfam" id="PF12833">
    <property type="entry name" value="HTH_18"/>
    <property type="match status" value="1"/>
</dbReference>
<dbReference type="InterPro" id="IPR009057">
    <property type="entry name" value="Homeodomain-like_sf"/>
</dbReference>
<dbReference type="GO" id="GO:0043565">
    <property type="term" value="F:sequence-specific DNA binding"/>
    <property type="evidence" value="ECO:0007669"/>
    <property type="project" value="InterPro"/>
</dbReference>
<evidence type="ECO:0000256" key="3">
    <source>
        <dbReference type="ARBA" id="ARBA00022490"/>
    </source>
</evidence>
<dbReference type="OrthoDB" id="9794370at2"/>
<dbReference type="InterPro" id="IPR018062">
    <property type="entry name" value="HTH_AraC-typ_CS"/>
</dbReference>
<dbReference type="eggNOG" id="COG2207">
    <property type="taxonomic scope" value="Bacteria"/>
</dbReference>
<dbReference type="InterPro" id="IPR018060">
    <property type="entry name" value="HTH_AraC"/>
</dbReference>
<evidence type="ECO:0000256" key="5">
    <source>
        <dbReference type="ARBA" id="ARBA00023012"/>
    </source>
</evidence>
<keyword evidence="3" id="KW-0963">Cytoplasm</keyword>
<dbReference type="HOGENOM" id="CLU_000445_5_0_9"/>
<dbReference type="AlphaFoldDB" id="C0C262"/>
<evidence type="ECO:0000259" key="11">
    <source>
        <dbReference type="PROSITE" id="PS01124"/>
    </source>
</evidence>
<dbReference type="GO" id="GO:0000160">
    <property type="term" value="P:phosphorelay signal transduction system"/>
    <property type="evidence" value="ECO:0007669"/>
    <property type="project" value="UniProtKB-KW"/>
</dbReference>
<dbReference type="InterPro" id="IPR051552">
    <property type="entry name" value="HptR"/>
</dbReference>
<dbReference type="SMART" id="SM00448">
    <property type="entry name" value="REC"/>
    <property type="match status" value="1"/>
</dbReference>
<dbReference type="Gene3D" id="3.40.50.2300">
    <property type="match status" value="1"/>
</dbReference>
<dbReference type="SUPFAM" id="SSF46689">
    <property type="entry name" value="Homeodomain-like"/>
    <property type="match status" value="1"/>
</dbReference>
<evidence type="ECO:0000256" key="10">
    <source>
        <dbReference type="PROSITE-ProRule" id="PRU00169"/>
    </source>
</evidence>
<evidence type="ECO:0000313" key="14">
    <source>
        <dbReference type="Proteomes" id="UP000004893"/>
    </source>
</evidence>
<keyword evidence="5" id="KW-0902">Two-component regulatory system</keyword>
<dbReference type="PROSITE" id="PS01124">
    <property type="entry name" value="HTH_ARAC_FAMILY_2"/>
    <property type="match status" value="1"/>
</dbReference>
<dbReference type="CDD" id="cd17536">
    <property type="entry name" value="REC_YesN-like"/>
    <property type="match status" value="1"/>
</dbReference>
<evidence type="ECO:0000256" key="6">
    <source>
        <dbReference type="ARBA" id="ARBA00023015"/>
    </source>
</evidence>
<dbReference type="Gene3D" id="1.10.10.60">
    <property type="entry name" value="Homeodomain-like"/>
    <property type="match status" value="2"/>
</dbReference>
<keyword evidence="4 10" id="KW-0597">Phosphoprotein</keyword>
<dbReference type="STRING" id="553973.CLOHYLEM_05721"/>
<sequence>MGMFKILVADDEKFIRKGIVSILSGNLREEVIFVEARNGLEALEKSRTETPGLIITDISMPGCDGLEFIQRLKEINVNVPVIILSGYENFEYAKKAIKLGVKEYVMKPIKKNEFVELIHSYIADIRQAQQRNREEYLKRSENIRIMEKLKRDFLLGLLKCTSSEEARNYLIQLKELGMSFDSHLYMCVAVQYKVTPGNQEYIDFVVKNILDEFWGLRLDDEKVVNVVYSPGMVVAIFEGESQNALLEQKKKLVRDAVTLLKQYCKTDIYAGIGDVAFDSVQLHVSLRHAMLAAGYKIFEEGDMVCVYQELEKGKETESPELVKRLKPIEEINIFDMLDRYRKLAYSGKTRRVLKVLEHEYEEVQNHINLVMSRKQTGKPVWDEKYKSFSCIWSVGEAGQELKERIELLKELYDDSGGVNEALMRQMLDFVDEHITEELDLNTVAEKFHRTSGYVSTLFKKYTSGGFSAYLTGERIKIARKLLEDSSIPIQEIGELCGYNNPKYFSVVFKKVTGETPRGYREKLISR</sequence>
<dbReference type="GO" id="GO:0005737">
    <property type="term" value="C:cytoplasm"/>
    <property type="evidence" value="ECO:0007669"/>
    <property type="project" value="UniProtKB-SubCell"/>
</dbReference>
<evidence type="ECO:0000256" key="4">
    <source>
        <dbReference type="ARBA" id="ARBA00022553"/>
    </source>
</evidence>
<organism evidence="13 14">
    <name type="scientific">[Clostridium] hylemonae DSM 15053</name>
    <dbReference type="NCBI Taxonomy" id="553973"/>
    <lineage>
        <taxon>Bacteria</taxon>
        <taxon>Bacillati</taxon>
        <taxon>Bacillota</taxon>
        <taxon>Clostridia</taxon>
        <taxon>Lachnospirales</taxon>
        <taxon>Lachnospiraceae</taxon>
    </lineage>
</organism>
<dbReference type="eggNOG" id="COG4753">
    <property type="taxonomic scope" value="Bacteria"/>
</dbReference>
<evidence type="ECO:0000256" key="1">
    <source>
        <dbReference type="ARBA" id="ARBA00004496"/>
    </source>
</evidence>
<keyword evidence="7" id="KW-0238">DNA-binding</keyword>
<comment type="caution">
    <text evidence="13">The sequence shown here is derived from an EMBL/GenBank/DDBJ whole genome shotgun (WGS) entry which is preliminary data.</text>
</comment>
<accession>C0C262</accession>
<dbReference type="GO" id="GO:0003700">
    <property type="term" value="F:DNA-binding transcription factor activity"/>
    <property type="evidence" value="ECO:0007669"/>
    <property type="project" value="InterPro"/>
</dbReference>
<dbReference type="EMBL" id="ABYI02000022">
    <property type="protein sequence ID" value="EEG73716.1"/>
    <property type="molecule type" value="Genomic_DNA"/>
</dbReference>
<dbReference type="PRINTS" id="PR00032">
    <property type="entry name" value="HTHARAC"/>
</dbReference>
<keyword evidence="14" id="KW-1185">Reference proteome</keyword>
<comment type="subcellular location">
    <subcellularLocation>
        <location evidence="1">Cytoplasm</location>
    </subcellularLocation>
</comment>
<gene>
    <name evidence="13" type="ORF">CLOHYLEM_05721</name>
</gene>
<dbReference type="InterPro" id="IPR001789">
    <property type="entry name" value="Sig_transdc_resp-reg_receiver"/>
</dbReference>
<keyword evidence="8" id="KW-0804">Transcription</keyword>
<reference evidence="13" key="2">
    <citation type="submission" date="2013-06" db="EMBL/GenBank/DDBJ databases">
        <title>Draft genome sequence of Clostridium hylemonae (DSM 15053).</title>
        <authorList>
            <person name="Sudarsanam P."/>
            <person name="Ley R."/>
            <person name="Guruge J."/>
            <person name="Turnbaugh P.J."/>
            <person name="Mahowald M."/>
            <person name="Liep D."/>
            <person name="Gordon J."/>
        </authorList>
    </citation>
    <scope>NUCLEOTIDE SEQUENCE</scope>
    <source>
        <strain evidence="13">DSM 15053</strain>
    </source>
</reference>
<dbReference type="InterPro" id="IPR020449">
    <property type="entry name" value="Tscrpt_reg_AraC-type_HTH"/>
</dbReference>
<protein>
    <recommendedName>
        <fullName evidence="2">Stage 0 sporulation protein A homolog</fullName>
    </recommendedName>
</protein>
<dbReference type="Proteomes" id="UP000004893">
    <property type="component" value="Unassembled WGS sequence"/>
</dbReference>